<dbReference type="RefSeq" id="WP_285390495.1">
    <property type="nucleotide sequence ID" value="NZ_JASSVS010000004.1"/>
</dbReference>
<dbReference type="InterPro" id="IPR000014">
    <property type="entry name" value="PAS"/>
</dbReference>
<dbReference type="Gene3D" id="3.30.450.20">
    <property type="entry name" value="PAS domain"/>
    <property type="match status" value="1"/>
</dbReference>
<evidence type="ECO:0000259" key="4">
    <source>
        <dbReference type="PROSITE" id="PS50887"/>
    </source>
</evidence>
<dbReference type="InterPro" id="IPR043128">
    <property type="entry name" value="Rev_trsase/Diguanyl_cyclase"/>
</dbReference>
<dbReference type="Pfam" id="PF00990">
    <property type="entry name" value="GGDEF"/>
    <property type="match status" value="1"/>
</dbReference>
<sequence>MKKPSHLAEKLLEEFDRLPLSVRFLLALILPVIAIIWMSVSRGIDLYQTVDNMKQLERNTNLAVEAGLLVGSVQSERGLSAIYLDGLNAIQVQQLEPARRETDKFLGSFQSTLTAPMNQQQPSGFALAFSDIGRSLAKLPEIRQRIDFRQVSADDMLLYYTRHIERINGLITRLSGQADNAQIARKLNAYFILIRLKELLGKERLIISRALATTKLTEEQLGTLHRLSGGQQTALISFQSQVNTADLALSLSLESAAKDFRDQLFSPTGRQLLMAGTSPERWFNWQSERMQKIGPVENELVKTILTDTHEKLAAAQYELWRYVIISPLILMAALTLTFLIFRHIKARFQLTEAVFEHTNDSIIVTDARARIVEVNNAFSRITGYTRAEALGKNPSILKSGRQDHNSYKTFWRELKQHGTWQGELWNRRKNGELYAELTTINEIRNRHGSTRYYVAVSFDTTDRAFEHQRQLEYRSYHDPLTGLPNQMLLRDRLEHALHLSKREDKQIILACLDLDHLKQINDQFGYAFGDEVLVLVSKRLRSLLRDGDSLARTGGDEFFLVIEALDAPDQAAQVLERVEQELSEPFVLHGHSVTLTASIGATVFPSDTGDADALIRHATQALHQSKHNGRSCLSWYDSQNGHNQNLLSLLIRRLERAITSNELRLYYQPKVNMVTGELLGLEALLRWQDPVRGLVPPGEFLPRIEQHPFSIMIGNWVIETAISRIEQWKSAGINVKVSVNVNALQLLDPGFTESLDACIRRHPGFDPGSLELEILESVAINDIQRAGEVLSECQNLGVSISLDDFGTGFSSLEYLKRLPADSLKIDQTFVRDMENDAGDRAIVRGIIGLATAFSFDVIAEGVETEEQGSTLISMGCINAQGFGIARPMPPEEFVSWMEAWEPPATWQVR</sequence>
<dbReference type="PROSITE" id="PS50887">
    <property type="entry name" value="GGDEF"/>
    <property type="match status" value="1"/>
</dbReference>
<dbReference type="InterPro" id="IPR001610">
    <property type="entry name" value="PAC"/>
</dbReference>
<evidence type="ECO:0000313" key="5">
    <source>
        <dbReference type="EMBL" id="MDL0431423.1"/>
    </source>
</evidence>
<dbReference type="PROSITE" id="PS50112">
    <property type="entry name" value="PAS"/>
    <property type="match status" value="1"/>
</dbReference>
<evidence type="ECO:0000259" key="2">
    <source>
        <dbReference type="PROSITE" id="PS50112"/>
    </source>
</evidence>
<feature type="domain" description="GGDEF" evidence="4">
    <location>
        <begin position="505"/>
        <end position="638"/>
    </location>
</feature>
<dbReference type="EMBL" id="JASSVS010000004">
    <property type="protein sequence ID" value="MDL0431423.1"/>
    <property type="molecule type" value="Genomic_DNA"/>
</dbReference>
<dbReference type="InterPro" id="IPR013587">
    <property type="entry name" value="Nitrate/nitrite_sensing"/>
</dbReference>
<organism evidence="5 6">
    <name type="scientific">Marinobacter azerbaijanicus</name>
    <dbReference type="NCBI Taxonomy" id="3050455"/>
    <lineage>
        <taxon>Bacteria</taxon>
        <taxon>Pseudomonadati</taxon>
        <taxon>Pseudomonadota</taxon>
        <taxon>Gammaproteobacteria</taxon>
        <taxon>Pseudomonadales</taxon>
        <taxon>Marinobacteraceae</taxon>
        <taxon>Marinobacter</taxon>
    </lineage>
</organism>
<dbReference type="SMART" id="SM00086">
    <property type="entry name" value="PAC"/>
    <property type="match status" value="1"/>
</dbReference>
<dbReference type="CDD" id="cd01948">
    <property type="entry name" value="EAL"/>
    <property type="match status" value="1"/>
</dbReference>
<protein>
    <submittedName>
        <fullName evidence="5">EAL domain-containing protein</fullName>
    </submittedName>
</protein>
<dbReference type="Proteomes" id="UP001227964">
    <property type="component" value="Unassembled WGS sequence"/>
</dbReference>
<dbReference type="NCBIfam" id="TIGR00229">
    <property type="entry name" value="sensory_box"/>
    <property type="match status" value="1"/>
</dbReference>
<dbReference type="SUPFAM" id="SSF55785">
    <property type="entry name" value="PYP-like sensor domain (PAS domain)"/>
    <property type="match status" value="1"/>
</dbReference>
<keyword evidence="1" id="KW-0812">Transmembrane</keyword>
<reference evidence="5 6" key="1">
    <citation type="submission" date="2023-06" db="EMBL/GenBank/DDBJ databases">
        <title>Marinobacter azerbaijanicus a moderately halophilic, isolated from Urmia Lake in Azerbaijan region of Iran.</title>
        <authorList>
            <person name="Sanchez-Porro C."/>
            <person name="Aghdam E.M."/>
            <person name="Saheb S.M."/>
            <person name="Tarhriz V."/>
            <person name="Kazemi E."/>
            <person name="Ammozegar M.A."/>
            <person name="Ventosa A."/>
            <person name="Hejazi M.S."/>
        </authorList>
    </citation>
    <scope>NUCLEOTIDE SEQUENCE [LARGE SCALE GENOMIC DNA]</scope>
    <source>
        <strain evidence="5 6">TBZ242</strain>
    </source>
</reference>
<name>A0ABT7IB91_9GAMM</name>
<dbReference type="InterPro" id="IPR001633">
    <property type="entry name" value="EAL_dom"/>
</dbReference>
<dbReference type="CDD" id="cd00130">
    <property type="entry name" value="PAS"/>
    <property type="match status" value="1"/>
</dbReference>
<accession>A0ABT7IB91</accession>
<dbReference type="CDD" id="cd01949">
    <property type="entry name" value="GGDEF"/>
    <property type="match status" value="1"/>
</dbReference>
<dbReference type="PANTHER" id="PTHR44757:SF2">
    <property type="entry name" value="BIOFILM ARCHITECTURE MAINTENANCE PROTEIN MBAA"/>
    <property type="match status" value="1"/>
</dbReference>
<dbReference type="Pfam" id="PF13426">
    <property type="entry name" value="PAS_9"/>
    <property type="match status" value="1"/>
</dbReference>
<dbReference type="InterPro" id="IPR029787">
    <property type="entry name" value="Nucleotide_cyclase"/>
</dbReference>
<feature type="domain" description="PAS" evidence="2">
    <location>
        <begin position="347"/>
        <end position="393"/>
    </location>
</feature>
<dbReference type="PANTHER" id="PTHR44757">
    <property type="entry name" value="DIGUANYLATE CYCLASE DGCP"/>
    <property type="match status" value="1"/>
</dbReference>
<dbReference type="InterPro" id="IPR035919">
    <property type="entry name" value="EAL_sf"/>
</dbReference>
<dbReference type="SMART" id="SM00091">
    <property type="entry name" value="PAS"/>
    <property type="match status" value="1"/>
</dbReference>
<evidence type="ECO:0000313" key="6">
    <source>
        <dbReference type="Proteomes" id="UP001227964"/>
    </source>
</evidence>
<dbReference type="InterPro" id="IPR052155">
    <property type="entry name" value="Biofilm_reg_signaling"/>
</dbReference>
<dbReference type="InterPro" id="IPR035965">
    <property type="entry name" value="PAS-like_dom_sf"/>
</dbReference>
<evidence type="ECO:0000256" key="1">
    <source>
        <dbReference type="SAM" id="Phobius"/>
    </source>
</evidence>
<dbReference type="Pfam" id="PF08376">
    <property type="entry name" value="NIT"/>
    <property type="match status" value="1"/>
</dbReference>
<gene>
    <name evidence="5" type="ORF">QPM17_09800</name>
</gene>
<keyword evidence="1" id="KW-0472">Membrane</keyword>
<feature type="transmembrane region" description="Helical" evidence="1">
    <location>
        <begin position="20"/>
        <end position="40"/>
    </location>
</feature>
<dbReference type="InterPro" id="IPR000160">
    <property type="entry name" value="GGDEF_dom"/>
</dbReference>
<feature type="transmembrane region" description="Helical" evidence="1">
    <location>
        <begin position="319"/>
        <end position="341"/>
    </location>
</feature>
<proteinExistence type="predicted"/>
<evidence type="ECO:0000259" key="3">
    <source>
        <dbReference type="PROSITE" id="PS50883"/>
    </source>
</evidence>
<dbReference type="SMART" id="SM00267">
    <property type="entry name" value="GGDEF"/>
    <property type="match status" value="1"/>
</dbReference>
<keyword evidence="6" id="KW-1185">Reference proteome</keyword>
<dbReference type="NCBIfam" id="TIGR00254">
    <property type="entry name" value="GGDEF"/>
    <property type="match status" value="1"/>
</dbReference>
<comment type="caution">
    <text evidence="5">The sequence shown here is derived from an EMBL/GenBank/DDBJ whole genome shotgun (WGS) entry which is preliminary data.</text>
</comment>
<dbReference type="SUPFAM" id="SSF55073">
    <property type="entry name" value="Nucleotide cyclase"/>
    <property type="match status" value="1"/>
</dbReference>
<dbReference type="Gene3D" id="3.30.70.270">
    <property type="match status" value="1"/>
</dbReference>
<feature type="domain" description="EAL" evidence="3">
    <location>
        <begin position="647"/>
        <end position="901"/>
    </location>
</feature>
<dbReference type="Pfam" id="PF00563">
    <property type="entry name" value="EAL"/>
    <property type="match status" value="1"/>
</dbReference>
<keyword evidence="1" id="KW-1133">Transmembrane helix</keyword>
<dbReference type="Gene3D" id="3.20.20.450">
    <property type="entry name" value="EAL domain"/>
    <property type="match status" value="1"/>
</dbReference>
<dbReference type="SUPFAM" id="SSF141868">
    <property type="entry name" value="EAL domain-like"/>
    <property type="match status" value="1"/>
</dbReference>
<dbReference type="SMART" id="SM00052">
    <property type="entry name" value="EAL"/>
    <property type="match status" value="1"/>
</dbReference>
<dbReference type="PROSITE" id="PS50883">
    <property type="entry name" value="EAL"/>
    <property type="match status" value="1"/>
</dbReference>